<name>A0A6G7VAI6_9GAMM</name>
<evidence type="ECO:0000256" key="1">
    <source>
        <dbReference type="ARBA" id="ARBA00022553"/>
    </source>
</evidence>
<dbReference type="PROSITE" id="PS50110">
    <property type="entry name" value="RESPONSE_REGULATORY"/>
    <property type="match status" value="1"/>
</dbReference>
<keyword evidence="1 2" id="KW-0597">Phosphoprotein</keyword>
<keyword evidence="4" id="KW-0812">Transmembrane</keyword>
<dbReference type="Proteomes" id="UP000502699">
    <property type="component" value="Chromosome"/>
</dbReference>
<dbReference type="Pfam" id="PF00072">
    <property type="entry name" value="Response_reg"/>
    <property type="match status" value="1"/>
</dbReference>
<evidence type="ECO:0000259" key="5">
    <source>
        <dbReference type="PROSITE" id="PS50110"/>
    </source>
</evidence>
<dbReference type="PANTHER" id="PTHR44591:SF3">
    <property type="entry name" value="RESPONSE REGULATORY DOMAIN-CONTAINING PROTEIN"/>
    <property type="match status" value="1"/>
</dbReference>
<feature type="coiled-coil region" evidence="3">
    <location>
        <begin position="266"/>
        <end position="294"/>
    </location>
</feature>
<keyword evidence="4" id="KW-1133">Transmembrane helix</keyword>
<dbReference type="PANTHER" id="PTHR44591">
    <property type="entry name" value="STRESS RESPONSE REGULATOR PROTEIN 1"/>
    <property type="match status" value="1"/>
</dbReference>
<protein>
    <submittedName>
        <fullName evidence="6">Response regulator</fullName>
    </submittedName>
</protein>
<dbReference type="Gene3D" id="3.40.50.2300">
    <property type="match status" value="1"/>
</dbReference>
<gene>
    <name evidence="6" type="ORF">GWK36_02630</name>
</gene>
<dbReference type="GO" id="GO:0000160">
    <property type="term" value="P:phosphorelay signal transduction system"/>
    <property type="evidence" value="ECO:0007669"/>
    <property type="project" value="InterPro"/>
</dbReference>
<organism evidence="6 7">
    <name type="scientific">Caldichromatium japonicum</name>
    <dbReference type="NCBI Taxonomy" id="2699430"/>
    <lineage>
        <taxon>Bacteria</taxon>
        <taxon>Pseudomonadati</taxon>
        <taxon>Pseudomonadota</taxon>
        <taxon>Gammaproteobacteria</taxon>
        <taxon>Chromatiales</taxon>
        <taxon>Chromatiaceae</taxon>
        <taxon>Caldichromatium</taxon>
    </lineage>
</organism>
<keyword evidence="7" id="KW-1185">Reference proteome</keyword>
<proteinExistence type="predicted"/>
<evidence type="ECO:0000313" key="6">
    <source>
        <dbReference type="EMBL" id="QIK37079.1"/>
    </source>
</evidence>
<sequence length="329" mass="36036">MKILLVDDSKSARYALRLQLQKHGIEVEIAESAEDAFAKLKSSLPDVIFMDHLMPGLNGFEALDILRQDPHLAAIPVVMCTSQEEDEFAEQARAKGAFAILPKSSAPERLPDLLDRLKAALAAASVAPAPVVSVPPEIPVAAPAGLSEEAVSRLIETQLAERLPRLLTPLLEELRRDLTEALRNETRRLIDEARAADQSAPPRPTLADLQAMATHLTTETLPDLIRRTLQTERAQIQDWVNQKLSEILASRTQDWVNAEEIAHQVVSAAQREVRQAEERVIAQAQQVAQTLEQRLRNSLGLIYGLLGFVALLGLGAAGAVYYLLTSPLG</sequence>
<dbReference type="KEGG" id="cjap:GWK36_02630"/>
<dbReference type="SMART" id="SM00448">
    <property type="entry name" value="REC"/>
    <property type="match status" value="1"/>
</dbReference>
<dbReference type="EMBL" id="CP048029">
    <property type="protein sequence ID" value="QIK37079.1"/>
    <property type="molecule type" value="Genomic_DNA"/>
</dbReference>
<keyword evidence="3" id="KW-0175">Coiled coil</keyword>
<dbReference type="InterPro" id="IPR011006">
    <property type="entry name" value="CheY-like_superfamily"/>
</dbReference>
<evidence type="ECO:0000313" key="7">
    <source>
        <dbReference type="Proteomes" id="UP000502699"/>
    </source>
</evidence>
<evidence type="ECO:0000256" key="4">
    <source>
        <dbReference type="SAM" id="Phobius"/>
    </source>
</evidence>
<dbReference type="InterPro" id="IPR050595">
    <property type="entry name" value="Bact_response_regulator"/>
</dbReference>
<evidence type="ECO:0000256" key="3">
    <source>
        <dbReference type="SAM" id="Coils"/>
    </source>
</evidence>
<feature type="transmembrane region" description="Helical" evidence="4">
    <location>
        <begin position="301"/>
        <end position="324"/>
    </location>
</feature>
<reference evidence="7" key="1">
    <citation type="submission" date="2020-01" db="EMBL/GenBank/DDBJ databases">
        <title>Caldichromatium gen. nov., sp. nov., a thermophilic purple sulfur bacterium member of the family Chromatiaceae isolated from Nakabusa hot spring, Japan.</title>
        <authorList>
            <person name="Saini M.K."/>
            <person name="Hanada S."/>
            <person name="Tank M."/>
        </authorList>
    </citation>
    <scope>NUCLEOTIDE SEQUENCE [LARGE SCALE GENOMIC DNA]</scope>
    <source>
        <strain evidence="7">No.7</strain>
    </source>
</reference>
<feature type="domain" description="Response regulatory" evidence="5">
    <location>
        <begin position="2"/>
        <end position="118"/>
    </location>
</feature>
<keyword evidence="4" id="KW-0472">Membrane</keyword>
<dbReference type="SUPFAM" id="SSF52172">
    <property type="entry name" value="CheY-like"/>
    <property type="match status" value="1"/>
</dbReference>
<accession>A0A6G7VAI6</accession>
<dbReference type="AlphaFoldDB" id="A0A6G7VAI6"/>
<dbReference type="InterPro" id="IPR001789">
    <property type="entry name" value="Sig_transdc_resp-reg_receiver"/>
</dbReference>
<dbReference type="CDD" id="cd00156">
    <property type="entry name" value="REC"/>
    <property type="match status" value="1"/>
</dbReference>
<dbReference type="RefSeq" id="WP_166269847.1">
    <property type="nucleotide sequence ID" value="NZ_CP048029.1"/>
</dbReference>
<evidence type="ECO:0000256" key="2">
    <source>
        <dbReference type="PROSITE-ProRule" id="PRU00169"/>
    </source>
</evidence>
<feature type="modified residue" description="4-aspartylphosphate" evidence="2">
    <location>
        <position position="51"/>
    </location>
</feature>